<dbReference type="Proteomes" id="UP000241769">
    <property type="component" value="Unassembled WGS sequence"/>
</dbReference>
<dbReference type="GO" id="GO:0004531">
    <property type="term" value="F:deoxyribonuclease II activity"/>
    <property type="evidence" value="ECO:0007669"/>
    <property type="project" value="InterPro"/>
</dbReference>
<dbReference type="EMBL" id="MDYQ01000097">
    <property type="protein sequence ID" value="PRP82698.1"/>
    <property type="molecule type" value="Genomic_DNA"/>
</dbReference>
<dbReference type="Pfam" id="PF03265">
    <property type="entry name" value="DNase_II"/>
    <property type="match status" value="1"/>
</dbReference>
<dbReference type="AlphaFoldDB" id="A0A2P6NFH7"/>
<protein>
    <submittedName>
        <fullName evidence="3">Uncharacterized protein</fullName>
    </submittedName>
</protein>
<accession>A0A2P6NFH7</accession>
<sequence length="205" mass="23540">MHVLTQGRGSLDSFSTSAEGKAKAAVQKALSNVEKSGKPIFGAKYNVIHNIVAWRWQSTNNNIWVHYNKDHSKFAFTNNFVCFRGNNRQVTQLIRGGEMLCFRSTNLRSMLFGSVLVEQQKDKTSAPSIDLRYVFPKNSEVWNKIGEDRILPDEGLLQLLNKKIVKYRSQITDNKYTKYNNLLACRTQYCWQVVLCPKLIPVFTN</sequence>
<name>A0A2P6NFH7_9EUKA</name>
<comment type="similarity">
    <text evidence="1">Belongs to the DNase II family.</text>
</comment>
<evidence type="ECO:0000313" key="3">
    <source>
        <dbReference type="EMBL" id="PRP82698.1"/>
    </source>
</evidence>
<proteinExistence type="inferred from homology"/>
<dbReference type="InterPro" id="IPR004947">
    <property type="entry name" value="DNase_II"/>
</dbReference>
<keyword evidence="2" id="KW-0378">Hydrolase</keyword>
<keyword evidence="4" id="KW-1185">Reference proteome</keyword>
<gene>
    <name evidence="3" type="ORF">PROFUN_09960</name>
</gene>
<dbReference type="InParanoid" id="A0A2P6NFH7"/>
<comment type="caution">
    <text evidence="3">The sequence shown here is derived from an EMBL/GenBank/DDBJ whole genome shotgun (WGS) entry which is preliminary data.</text>
</comment>
<evidence type="ECO:0000256" key="2">
    <source>
        <dbReference type="ARBA" id="ARBA00022801"/>
    </source>
</evidence>
<evidence type="ECO:0000256" key="1">
    <source>
        <dbReference type="ARBA" id="ARBA00007527"/>
    </source>
</evidence>
<reference evidence="3 4" key="1">
    <citation type="journal article" date="2018" name="Genome Biol. Evol.">
        <title>Multiple Roots of Fruiting Body Formation in Amoebozoa.</title>
        <authorList>
            <person name="Hillmann F."/>
            <person name="Forbes G."/>
            <person name="Novohradska S."/>
            <person name="Ferling I."/>
            <person name="Riege K."/>
            <person name="Groth M."/>
            <person name="Westermann M."/>
            <person name="Marz M."/>
            <person name="Spaller T."/>
            <person name="Winckler T."/>
            <person name="Schaap P."/>
            <person name="Glockner G."/>
        </authorList>
    </citation>
    <scope>NUCLEOTIDE SEQUENCE [LARGE SCALE GENOMIC DNA]</scope>
    <source>
        <strain evidence="3 4">Jena</strain>
    </source>
</reference>
<evidence type="ECO:0000313" key="4">
    <source>
        <dbReference type="Proteomes" id="UP000241769"/>
    </source>
</evidence>
<organism evidence="3 4">
    <name type="scientific">Planoprotostelium fungivorum</name>
    <dbReference type="NCBI Taxonomy" id="1890364"/>
    <lineage>
        <taxon>Eukaryota</taxon>
        <taxon>Amoebozoa</taxon>
        <taxon>Evosea</taxon>
        <taxon>Variosea</taxon>
        <taxon>Cavosteliida</taxon>
        <taxon>Cavosteliaceae</taxon>
        <taxon>Planoprotostelium</taxon>
    </lineage>
</organism>